<proteinExistence type="predicted"/>
<organism evidence="2 3">
    <name type="scientific">Pedobacter ginsengiterrae</name>
    <dbReference type="NCBI Taxonomy" id="871696"/>
    <lineage>
        <taxon>Bacteria</taxon>
        <taxon>Pseudomonadati</taxon>
        <taxon>Bacteroidota</taxon>
        <taxon>Sphingobacteriia</taxon>
        <taxon>Sphingobacteriales</taxon>
        <taxon>Sphingobacteriaceae</taxon>
        <taxon>Pedobacter</taxon>
    </lineage>
</organism>
<dbReference type="RefSeq" id="WP_344766089.1">
    <property type="nucleotide sequence ID" value="NZ_BAABAK010000008.1"/>
</dbReference>
<evidence type="ECO:0000313" key="3">
    <source>
        <dbReference type="Proteomes" id="UP001501081"/>
    </source>
</evidence>
<protein>
    <recommendedName>
        <fullName evidence="1">CHAT domain-containing protein</fullName>
    </recommendedName>
</protein>
<name>A0ABP7PCH6_9SPHI</name>
<evidence type="ECO:0000259" key="1">
    <source>
        <dbReference type="Pfam" id="PF12770"/>
    </source>
</evidence>
<keyword evidence="3" id="KW-1185">Reference proteome</keyword>
<dbReference type="InterPro" id="IPR024983">
    <property type="entry name" value="CHAT_dom"/>
</dbReference>
<dbReference type="Pfam" id="PF12770">
    <property type="entry name" value="CHAT"/>
    <property type="match status" value="1"/>
</dbReference>
<comment type="caution">
    <text evidence="2">The sequence shown here is derived from an EMBL/GenBank/DDBJ whole genome shotgun (WGS) entry which is preliminary data.</text>
</comment>
<sequence>MNNKKKTTKNQNAVVSISQIQYTFISTHTAYKPNEYFDTAFRLLKEFPKDLLQLRDSADFFEFCYQLGIRKGINLYMLPCNFFTGQDDENYKIFESYSGMFNKDLVKVFLIDKDIDNHEKIAAILNRYKFGYYVFVGNPGAKNESFYNRSKSFVNGHELIDLIQADLALINEEIKRVYSIEIDSFNLARNPNADQMNPYYPSLYAKTNYYILNQILGNFWLKRPDEPKREDIELYSKKRATLQLDQSKVIDCLHQSIHIKQNITPIEPYLPPMVVIAPFHFPRYGKILKKVFETKKEKMLLRVSQTEQLPDYTYEIDEEVRKHLKDQEIGLVLSVLTKRLLLLDDLGFLHAQFHYSPVYRLPIAGKSLNMDLSHFQRSFPNKKSAIKKIGIIGDLLREQLVSKQLQGMLMERNGQLVFISDLPMEWLKIGNYPLSLTHDICRIPEFNFSSLINNYIHSQRLNFRIQQDILKRTLIIHCASDDEEDMHQIFEIYEALQASLGYTSIICTTIEEVSDAVKKYKPDLLIFDCHGDFDEKDLSSYLVIDDENDILLTGDDIIKHQISAPLVFISACSTMPNYGYVKFLSDAFFQAGAFAVTATFLPIKMGDAAVLLIRLLNGLKLQETKTIFSNWLAFVSHTLRSTLIFETIRTERKKNNLKKDIEDQRIAEILLDLMVFSKRKDAFENLQAYLKTINPTIDTLFENLDHEWLSYTTIGRADLIYFQNWLHEHQQENFGESL</sequence>
<dbReference type="EMBL" id="BAABAK010000008">
    <property type="protein sequence ID" value="GAA3963029.1"/>
    <property type="molecule type" value="Genomic_DNA"/>
</dbReference>
<accession>A0ABP7PCH6</accession>
<reference evidence="3" key="1">
    <citation type="journal article" date="2019" name="Int. J. Syst. Evol. Microbiol.">
        <title>The Global Catalogue of Microorganisms (GCM) 10K type strain sequencing project: providing services to taxonomists for standard genome sequencing and annotation.</title>
        <authorList>
            <consortium name="The Broad Institute Genomics Platform"/>
            <consortium name="The Broad Institute Genome Sequencing Center for Infectious Disease"/>
            <person name="Wu L."/>
            <person name="Ma J."/>
        </authorList>
    </citation>
    <scope>NUCLEOTIDE SEQUENCE [LARGE SCALE GENOMIC DNA]</scope>
    <source>
        <strain evidence="3">JCM 17338</strain>
    </source>
</reference>
<gene>
    <name evidence="2" type="ORF">GCM10022246_15350</name>
</gene>
<dbReference type="Proteomes" id="UP001501081">
    <property type="component" value="Unassembled WGS sequence"/>
</dbReference>
<evidence type="ECO:0000313" key="2">
    <source>
        <dbReference type="EMBL" id="GAA3963029.1"/>
    </source>
</evidence>
<feature type="domain" description="CHAT" evidence="1">
    <location>
        <begin position="509"/>
        <end position="620"/>
    </location>
</feature>